<proteinExistence type="predicted"/>
<name>A0A160TPB2_9ZZZZ</name>
<protein>
    <submittedName>
        <fullName evidence="2">Uncharacterized protein</fullName>
    </submittedName>
</protein>
<dbReference type="EMBL" id="CZQE01000300">
    <property type="protein sequence ID" value="CUS45774.1"/>
    <property type="molecule type" value="Genomic_DNA"/>
</dbReference>
<reference evidence="2" key="1">
    <citation type="submission" date="2015-10" db="EMBL/GenBank/DDBJ databases">
        <authorList>
            <person name="Gilbert D.G."/>
        </authorList>
    </citation>
    <scope>NUCLEOTIDE SEQUENCE</scope>
</reference>
<evidence type="ECO:0000313" key="2">
    <source>
        <dbReference type="EMBL" id="CUS45774.1"/>
    </source>
</evidence>
<evidence type="ECO:0000256" key="1">
    <source>
        <dbReference type="SAM" id="MobiDB-lite"/>
    </source>
</evidence>
<gene>
    <name evidence="2" type="ORF">MGWOODY_Smn2482</name>
</gene>
<feature type="compositionally biased region" description="Polar residues" evidence="1">
    <location>
        <begin position="36"/>
        <end position="54"/>
    </location>
</feature>
<feature type="compositionally biased region" description="Basic and acidic residues" evidence="1">
    <location>
        <begin position="1"/>
        <end position="10"/>
    </location>
</feature>
<sequence>MNFHDTHDIPDAAPTARRPWTTPRLERLGSMDDTMQDATQPPNDGSASPSLHAS</sequence>
<accession>A0A160TPB2</accession>
<feature type="region of interest" description="Disordered" evidence="1">
    <location>
        <begin position="1"/>
        <end position="54"/>
    </location>
</feature>
<dbReference type="AlphaFoldDB" id="A0A160TPB2"/>
<organism evidence="2">
    <name type="scientific">hydrothermal vent metagenome</name>
    <dbReference type="NCBI Taxonomy" id="652676"/>
    <lineage>
        <taxon>unclassified sequences</taxon>
        <taxon>metagenomes</taxon>
        <taxon>ecological metagenomes</taxon>
    </lineage>
</organism>